<evidence type="ECO:0000256" key="4">
    <source>
        <dbReference type="SAM" id="Phobius"/>
    </source>
</evidence>
<dbReference type="RefSeq" id="XP_045956658.1">
    <property type="nucleotide sequence ID" value="XM_046103376.1"/>
</dbReference>
<sequence length="270" mass="30900">MTQQAMLNEQRVLLRFQERSPLGEEHQNCECTRSGSGSLQNCPITSKRWLVLHILAAGLCLFGCLFFLSSEKNAPSFRGWEGPEVTYTPARSASFYKQDEFSDEPDPRYHRSPPNPAIDAAWADLYFFGVLAQSQEAAKQSLINRTRELRQNREEANEATRPYYLTLHIFHQLHCLNNLRMLAWPEYYGSLDDMDGEERWEIQQHLAHCIDILRQALLCTSDISTNFWFLSDVNGPEPKVVTNGTSIRTCRDFESIKAWAMGNLTGVAMA</sequence>
<evidence type="ECO:0000313" key="6">
    <source>
        <dbReference type="Proteomes" id="UP000758603"/>
    </source>
</evidence>
<dbReference type="Pfam" id="PF11807">
    <property type="entry name" value="UstYa"/>
    <property type="match status" value="1"/>
</dbReference>
<evidence type="ECO:0000256" key="1">
    <source>
        <dbReference type="ARBA" id="ARBA00004685"/>
    </source>
</evidence>
<reference evidence="5" key="1">
    <citation type="journal article" date="2021" name="Nat. Commun.">
        <title>Genetic determinants of endophytism in the Arabidopsis root mycobiome.</title>
        <authorList>
            <person name="Mesny F."/>
            <person name="Miyauchi S."/>
            <person name="Thiergart T."/>
            <person name="Pickel B."/>
            <person name="Atanasova L."/>
            <person name="Karlsson M."/>
            <person name="Huettel B."/>
            <person name="Barry K.W."/>
            <person name="Haridas S."/>
            <person name="Chen C."/>
            <person name="Bauer D."/>
            <person name="Andreopoulos W."/>
            <person name="Pangilinan J."/>
            <person name="LaButti K."/>
            <person name="Riley R."/>
            <person name="Lipzen A."/>
            <person name="Clum A."/>
            <person name="Drula E."/>
            <person name="Henrissat B."/>
            <person name="Kohler A."/>
            <person name="Grigoriev I.V."/>
            <person name="Martin F.M."/>
            <person name="Hacquard S."/>
        </authorList>
    </citation>
    <scope>NUCLEOTIDE SEQUENCE</scope>
    <source>
        <strain evidence="5">MPI-SDFR-AT-0073</strain>
    </source>
</reference>
<dbReference type="AlphaFoldDB" id="A0A9P8ZVV1"/>
<dbReference type="GO" id="GO:0043386">
    <property type="term" value="P:mycotoxin biosynthetic process"/>
    <property type="evidence" value="ECO:0007669"/>
    <property type="project" value="InterPro"/>
</dbReference>
<dbReference type="GeneID" id="70132268"/>
<dbReference type="PANTHER" id="PTHR33365:SF4">
    <property type="entry name" value="CYCLOCHLOROTINE BIOSYNTHESIS PROTEIN O"/>
    <property type="match status" value="1"/>
</dbReference>
<accession>A0A9P8ZVV1</accession>
<comment type="similarity">
    <text evidence="2">Belongs to the ustYa family.</text>
</comment>
<dbReference type="OrthoDB" id="3687641at2759"/>
<feature type="coiled-coil region" evidence="3">
    <location>
        <begin position="132"/>
        <end position="159"/>
    </location>
</feature>
<proteinExistence type="inferred from homology"/>
<evidence type="ECO:0000313" key="5">
    <source>
        <dbReference type="EMBL" id="KAH6652380.1"/>
    </source>
</evidence>
<comment type="caution">
    <text evidence="5">The sequence shown here is derived from an EMBL/GenBank/DDBJ whole genome shotgun (WGS) entry which is preliminary data.</text>
</comment>
<evidence type="ECO:0008006" key="7">
    <source>
        <dbReference type="Google" id="ProtNLM"/>
    </source>
</evidence>
<dbReference type="PANTHER" id="PTHR33365">
    <property type="entry name" value="YALI0B05434P"/>
    <property type="match status" value="1"/>
</dbReference>
<keyword evidence="4" id="KW-0812">Transmembrane</keyword>
<keyword evidence="6" id="KW-1185">Reference proteome</keyword>
<keyword evidence="3" id="KW-0175">Coiled coil</keyword>
<comment type="pathway">
    <text evidence="1">Mycotoxin biosynthesis.</text>
</comment>
<evidence type="ECO:0000256" key="2">
    <source>
        <dbReference type="ARBA" id="ARBA00035112"/>
    </source>
</evidence>
<dbReference type="EMBL" id="JAGPXC010000006">
    <property type="protein sequence ID" value="KAH6652380.1"/>
    <property type="molecule type" value="Genomic_DNA"/>
</dbReference>
<protein>
    <recommendedName>
        <fullName evidence="7">Cyclochlorotine biosynthesis protein O</fullName>
    </recommendedName>
</protein>
<keyword evidence="4" id="KW-1133">Transmembrane helix</keyword>
<name>A0A9P8ZVV1_9PEZI</name>
<dbReference type="Proteomes" id="UP000758603">
    <property type="component" value="Unassembled WGS sequence"/>
</dbReference>
<dbReference type="InterPro" id="IPR021765">
    <property type="entry name" value="UstYa-like"/>
</dbReference>
<evidence type="ECO:0000256" key="3">
    <source>
        <dbReference type="SAM" id="Coils"/>
    </source>
</evidence>
<gene>
    <name evidence="5" type="ORF">BKA67DRAFT_573721</name>
</gene>
<keyword evidence="4" id="KW-0472">Membrane</keyword>
<organism evidence="5 6">
    <name type="scientific">Truncatella angustata</name>
    <dbReference type="NCBI Taxonomy" id="152316"/>
    <lineage>
        <taxon>Eukaryota</taxon>
        <taxon>Fungi</taxon>
        <taxon>Dikarya</taxon>
        <taxon>Ascomycota</taxon>
        <taxon>Pezizomycotina</taxon>
        <taxon>Sordariomycetes</taxon>
        <taxon>Xylariomycetidae</taxon>
        <taxon>Amphisphaeriales</taxon>
        <taxon>Sporocadaceae</taxon>
        <taxon>Truncatella</taxon>
    </lineage>
</organism>
<feature type="transmembrane region" description="Helical" evidence="4">
    <location>
        <begin position="49"/>
        <end position="68"/>
    </location>
</feature>